<keyword evidence="3" id="KW-1185">Reference proteome</keyword>
<evidence type="ECO:0000256" key="1">
    <source>
        <dbReference type="SAM" id="SignalP"/>
    </source>
</evidence>
<dbReference type="AlphaFoldDB" id="A0A067K015"/>
<gene>
    <name evidence="2" type="ORF">JCGZ_14154</name>
</gene>
<protein>
    <submittedName>
        <fullName evidence="2">Uncharacterized protein</fullName>
    </submittedName>
</protein>
<name>A0A067K015_JATCU</name>
<organism evidence="2 3">
    <name type="scientific">Jatropha curcas</name>
    <name type="common">Barbados nut</name>
    <dbReference type="NCBI Taxonomy" id="180498"/>
    <lineage>
        <taxon>Eukaryota</taxon>
        <taxon>Viridiplantae</taxon>
        <taxon>Streptophyta</taxon>
        <taxon>Embryophyta</taxon>
        <taxon>Tracheophyta</taxon>
        <taxon>Spermatophyta</taxon>
        <taxon>Magnoliopsida</taxon>
        <taxon>eudicotyledons</taxon>
        <taxon>Gunneridae</taxon>
        <taxon>Pentapetalae</taxon>
        <taxon>rosids</taxon>
        <taxon>fabids</taxon>
        <taxon>Malpighiales</taxon>
        <taxon>Euphorbiaceae</taxon>
        <taxon>Crotonoideae</taxon>
        <taxon>Jatropheae</taxon>
        <taxon>Jatropha</taxon>
    </lineage>
</organism>
<keyword evidence="1" id="KW-0732">Signal</keyword>
<feature type="signal peptide" evidence="1">
    <location>
        <begin position="1"/>
        <end position="24"/>
    </location>
</feature>
<accession>A0A067K015</accession>
<evidence type="ECO:0000313" key="3">
    <source>
        <dbReference type="Proteomes" id="UP000027138"/>
    </source>
</evidence>
<dbReference type="EMBL" id="KK914782">
    <property type="protein sequence ID" value="KDP28383.1"/>
    <property type="molecule type" value="Genomic_DNA"/>
</dbReference>
<dbReference type="Proteomes" id="UP000027138">
    <property type="component" value="Unassembled WGS sequence"/>
</dbReference>
<sequence length="57" mass="6189">MAAFKRAAVLCVIMMVMALTTVEAKRKPINLCGGFDPHPPPGGCAIRWPCLRSSMWG</sequence>
<feature type="chain" id="PRO_5001639125" evidence="1">
    <location>
        <begin position="25"/>
        <end position="57"/>
    </location>
</feature>
<reference evidence="2 3" key="1">
    <citation type="journal article" date="2014" name="PLoS ONE">
        <title>Global Analysis of Gene Expression Profiles in Physic Nut (Jatropha curcas L.) Seedlings Exposed to Salt Stress.</title>
        <authorList>
            <person name="Zhang L."/>
            <person name="Zhang C."/>
            <person name="Wu P."/>
            <person name="Chen Y."/>
            <person name="Li M."/>
            <person name="Jiang H."/>
            <person name="Wu G."/>
        </authorList>
    </citation>
    <scope>NUCLEOTIDE SEQUENCE [LARGE SCALE GENOMIC DNA]</scope>
    <source>
        <strain evidence="3">cv. GZQX0401</strain>
        <tissue evidence="2">Young leaves</tissue>
    </source>
</reference>
<proteinExistence type="predicted"/>
<evidence type="ECO:0000313" key="2">
    <source>
        <dbReference type="EMBL" id="KDP28383.1"/>
    </source>
</evidence>